<sequence>MGPSLSCMHLAVFSYLVYRLTSSSTLRFNVISWELGSHLTVAAKIASGFSFMPLTISELKRFISFLLDDKILYCVQVHQFSDIPASGHFGTTLTKVLCFEQSVVKCGLYNLRISGIKGSMYGIKH</sequence>
<evidence type="ECO:0000313" key="2">
    <source>
        <dbReference type="EnsemblMetazoa" id="GPAI036959-PA"/>
    </source>
</evidence>
<dbReference type="EnsemblMetazoa" id="GPAI036959-RA">
    <property type="protein sequence ID" value="GPAI036959-PA"/>
    <property type="gene ID" value="GPAI036959"/>
</dbReference>
<keyword evidence="1" id="KW-0732">Signal</keyword>
<evidence type="ECO:0000313" key="3">
    <source>
        <dbReference type="Proteomes" id="UP000092445"/>
    </source>
</evidence>
<feature type="chain" id="PRO_5008403608" evidence="1">
    <location>
        <begin position="24"/>
        <end position="125"/>
    </location>
</feature>
<reference evidence="3" key="1">
    <citation type="submission" date="2014-03" db="EMBL/GenBank/DDBJ databases">
        <authorList>
            <person name="Aksoy S."/>
            <person name="Warren W."/>
            <person name="Wilson R.K."/>
        </authorList>
    </citation>
    <scope>NUCLEOTIDE SEQUENCE [LARGE SCALE GENOMIC DNA]</scope>
    <source>
        <strain evidence="3">IAEA</strain>
    </source>
</reference>
<proteinExistence type="predicted"/>
<evidence type="ECO:0000256" key="1">
    <source>
        <dbReference type="SAM" id="SignalP"/>
    </source>
</evidence>
<accession>A0A1B0A7U9</accession>
<dbReference type="Proteomes" id="UP000092445">
    <property type="component" value="Unassembled WGS sequence"/>
</dbReference>
<organism evidence="2 3">
    <name type="scientific">Glossina pallidipes</name>
    <name type="common">Tsetse fly</name>
    <dbReference type="NCBI Taxonomy" id="7398"/>
    <lineage>
        <taxon>Eukaryota</taxon>
        <taxon>Metazoa</taxon>
        <taxon>Ecdysozoa</taxon>
        <taxon>Arthropoda</taxon>
        <taxon>Hexapoda</taxon>
        <taxon>Insecta</taxon>
        <taxon>Pterygota</taxon>
        <taxon>Neoptera</taxon>
        <taxon>Endopterygota</taxon>
        <taxon>Diptera</taxon>
        <taxon>Brachycera</taxon>
        <taxon>Muscomorpha</taxon>
        <taxon>Hippoboscoidea</taxon>
        <taxon>Glossinidae</taxon>
        <taxon>Glossina</taxon>
    </lineage>
</organism>
<keyword evidence="3" id="KW-1185">Reference proteome</keyword>
<feature type="signal peptide" evidence="1">
    <location>
        <begin position="1"/>
        <end position="23"/>
    </location>
</feature>
<dbReference type="VEuPathDB" id="VectorBase:GPAI036959"/>
<name>A0A1B0A7U9_GLOPL</name>
<protein>
    <submittedName>
        <fullName evidence="2">Uncharacterized protein</fullName>
    </submittedName>
</protein>
<reference evidence="2" key="2">
    <citation type="submission" date="2020-05" db="UniProtKB">
        <authorList>
            <consortium name="EnsemblMetazoa"/>
        </authorList>
    </citation>
    <scope>IDENTIFICATION</scope>
    <source>
        <strain evidence="2">IAEA</strain>
    </source>
</reference>
<dbReference type="AlphaFoldDB" id="A0A1B0A7U9"/>